<feature type="compositionally biased region" description="Basic and acidic residues" evidence="1">
    <location>
        <begin position="8"/>
        <end position="24"/>
    </location>
</feature>
<dbReference type="EMBL" id="ACVN02000276">
    <property type="protein sequence ID" value="ERK51546.1"/>
    <property type="molecule type" value="Genomic_DNA"/>
</dbReference>
<evidence type="ECO:0000256" key="1">
    <source>
        <dbReference type="SAM" id="MobiDB-lite"/>
    </source>
</evidence>
<accession>U2Q5B2</accession>
<protein>
    <submittedName>
        <fullName evidence="2">Uncharacterized protein</fullName>
    </submittedName>
</protein>
<comment type="caution">
    <text evidence="2">The sequence shown here is derived from an EMBL/GenBank/DDBJ whole genome shotgun (WGS) entry which is preliminary data.</text>
</comment>
<dbReference type="Proteomes" id="UP000017052">
    <property type="component" value="Unassembled WGS sequence"/>
</dbReference>
<evidence type="ECO:0000313" key="3">
    <source>
        <dbReference type="Proteomes" id="UP000017052"/>
    </source>
</evidence>
<organism evidence="2 3">
    <name type="scientific">Propionibacterium acidifaciens F0233</name>
    <dbReference type="NCBI Taxonomy" id="553198"/>
    <lineage>
        <taxon>Bacteria</taxon>
        <taxon>Bacillati</taxon>
        <taxon>Actinomycetota</taxon>
        <taxon>Actinomycetes</taxon>
        <taxon>Propionibacteriales</taxon>
        <taxon>Propionibacteriaceae</taxon>
        <taxon>Propionibacterium</taxon>
    </lineage>
</organism>
<name>U2Q5B2_9ACTN</name>
<sequence>MHVGRMHGIHDRPRGPPVRRADRQPLWHCRRRVVHRGLEEGTREP</sequence>
<feature type="region of interest" description="Disordered" evidence="1">
    <location>
        <begin position="1"/>
        <end position="24"/>
    </location>
</feature>
<dbReference type="AlphaFoldDB" id="U2Q5B2"/>
<keyword evidence="3" id="KW-1185">Reference proteome</keyword>
<gene>
    <name evidence="2" type="ORF">HMPREF0682_2769</name>
</gene>
<reference evidence="2" key="1">
    <citation type="submission" date="2013-08" db="EMBL/GenBank/DDBJ databases">
        <authorList>
            <person name="Durkin A.S."/>
            <person name="Haft D.R."/>
            <person name="McCorrison J."/>
            <person name="Torralba M."/>
            <person name="Gillis M."/>
            <person name="Haft D.H."/>
            <person name="Methe B."/>
            <person name="Sutton G."/>
            <person name="Nelson K.E."/>
        </authorList>
    </citation>
    <scope>NUCLEOTIDE SEQUENCE [LARGE SCALE GENOMIC DNA]</scope>
    <source>
        <strain evidence="2">F0233</strain>
    </source>
</reference>
<evidence type="ECO:0000313" key="2">
    <source>
        <dbReference type="EMBL" id="ERK51546.1"/>
    </source>
</evidence>
<proteinExistence type="predicted"/>